<dbReference type="SUPFAM" id="SSF56112">
    <property type="entry name" value="Protein kinase-like (PK-like)"/>
    <property type="match status" value="1"/>
</dbReference>
<evidence type="ECO:0000256" key="3">
    <source>
        <dbReference type="ARBA" id="ARBA00022777"/>
    </source>
</evidence>
<dbReference type="Proteomes" id="UP001612928">
    <property type="component" value="Unassembled WGS sequence"/>
</dbReference>
<protein>
    <submittedName>
        <fullName evidence="8">Serine/threonine protein kinase</fullName>
    </submittedName>
</protein>
<evidence type="ECO:0000313" key="8">
    <source>
        <dbReference type="EMBL" id="MFI7445050.1"/>
    </source>
</evidence>
<keyword evidence="1" id="KW-0808">Transferase</keyword>
<feature type="compositionally biased region" description="Gly residues" evidence="5">
    <location>
        <begin position="390"/>
        <end position="402"/>
    </location>
</feature>
<dbReference type="CDD" id="cd14014">
    <property type="entry name" value="STKc_PknB_like"/>
    <property type="match status" value="1"/>
</dbReference>
<sequence>MTELRPGDPAGLGGYTLRGRLGEGGQGVVYLGADRHGRLAAVKWLRPHLAGDAVAAERFAREAAAAQRVAPFCTAQVLATGVWDGRPYIVSEYVDGPSLRQVVTEEGPRPEAALYRLAIGTATALAAVHRAGIVHRDLSATNVLLGGEGWRIIDFGIARALDATPTITVTPVGTPAYMAPEQILDQRVGPAADMFAWGCLMVYAATGREPFAAGTAPLTVQRVLYTEPDLTPLGGPLRDLVAACLAKDAALRPTAEQVIRRLLEQPASNPADVQQATAVLAVPAPPPPGREPVPGGTPPWAPPGGRPPGAGPSAAPGPVGAPGAGPHPQPRPAPPPPPAVHSRPGPPAHPQHGPPIHPQPGQSASAMPGPGASAMPGSGGHPVPGPGPYGTPGSGPYGGGRTTGAARRKGLGFAVAVAATAVVVLVAVIAVVVVNLRDRPDPVRTSAGTASPSPTRTPVPTTGLVTSSPAGTSGTLYESPADPVRLTTYKVRDPKTQTWVYYARDTLTGPFTKYPDLWENILSPDGRYLAGRGKAFVDGHDTVRITDRVTGGTFTVATSRQPLSAYVQAWSRDSTRVLVNLGNPVKGVWQSTGFAIVNVTTRQVRLASLREGSLKGIRYGFDHLDSGVVALANDATQQALRFFDPTGRRVRHIPNVGAAVAESLFSPSGERFVTNCPGLGNGANCVYDAVSGAELERFTSPCVSLATWYDDEHVVCWVWTGPGARNQLQVLDLTGTAVRTLLDMPANATNLDVIYTYTRP</sequence>
<accession>A0ABW8AE79</accession>
<keyword evidence="3 8" id="KW-0418">Kinase</keyword>
<feature type="compositionally biased region" description="Pro residues" evidence="5">
    <location>
        <begin position="283"/>
        <end position="310"/>
    </location>
</feature>
<gene>
    <name evidence="8" type="ORF">ACIBP5_34200</name>
</gene>
<dbReference type="PROSITE" id="PS50011">
    <property type="entry name" value="PROTEIN_KINASE_DOM"/>
    <property type="match status" value="1"/>
</dbReference>
<dbReference type="PANTHER" id="PTHR43289">
    <property type="entry name" value="MITOGEN-ACTIVATED PROTEIN KINASE KINASE KINASE 20-RELATED"/>
    <property type="match status" value="1"/>
</dbReference>
<keyword evidence="9" id="KW-1185">Reference proteome</keyword>
<keyword evidence="6" id="KW-0472">Membrane</keyword>
<evidence type="ECO:0000313" key="9">
    <source>
        <dbReference type="Proteomes" id="UP001612928"/>
    </source>
</evidence>
<keyword evidence="6" id="KW-1133">Transmembrane helix</keyword>
<feature type="compositionally biased region" description="Low complexity" evidence="5">
    <location>
        <begin position="449"/>
        <end position="462"/>
    </location>
</feature>
<dbReference type="RefSeq" id="WP_397025437.1">
    <property type="nucleotide sequence ID" value="NZ_JBITMB010000011.1"/>
</dbReference>
<dbReference type="Gene3D" id="3.30.200.20">
    <property type="entry name" value="Phosphorylase Kinase, domain 1"/>
    <property type="match status" value="1"/>
</dbReference>
<feature type="compositionally biased region" description="Pro residues" evidence="5">
    <location>
        <begin position="325"/>
        <end position="358"/>
    </location>
</feature>
<evidence type="ECO:0000256" key="4">
    <source>
        <dbReference type="ARBA" id="ARBA00022840"/>
    </source>
</evidence>
<reference evidence="8 9" key="1">
    <citation type="submission" date="2024-10" db="EMBL/GenBank/DDBJ databases">
        <title>The Natural Products Discovery Center: Release of the First 8490 Sequenced Strains for Exploring Actinobacteria Biosynthetic Diversity.</title>
        <authorList>
            <person name="Kalkreuter E."/>
            <person name="Kautsar S.A."/>
            <person name="Yang D."/>
            <person name="Bader C.D."/>
            <person name="Teijaro C.N."/>
            <person name="Fluegel L."/>
            <person name="Davis C.M."/>
            <person name="Simpson J.R."/>
            <person name="Lauterbach L."/>
            <person name="Steele A.D."/>
            <person name="Gui C."/>
            <person name="Meng S."/>
            <person name="Li G."/>
            <person name="Viehrig K."/>
            <person name="Ye F."/>
            <person name="Su P."/>
            <person name="Kiefer A.F."/>
            <person name="Nichols A."/>
            <person name="Cepeda A.J."/>
            <person name="Yan W."/>
            <person name="Fan B."/>
            <person name="Jiang Y."/>
            <person name="Adhikari A."/>
            <person name="Zheng C.-J."/>
            <person name="Schuster L."/>
            <person name="Cowan T.M."/>
            <person name="Smanski M.J."/>
            <person name="Chevrette M.G."/>
            <person name="De Carvalho L.P.S."/>
            <person name="Shen B."/>
        </authorList>
    </citation>
    <scope>NUCLEOTIDE SEQUENCE [LARGE SCALE GENOMIC DNA]</scope>
    <source>
        <strain evidence="8 9">NPDC049503</strain>
    </source>
</reference>
<evidence type="ECO:0000256" key="5">
    <source>
        <dbReference type="SAM" id="MobiDB-lite"/>
    </source>
</evidence>
<proteinExistence type="predicted"/>
<feature type="compositionally biased region" description="Polar residues" evidence="5">
    <location>
        <begin position="463"/>
        <end position="476"/>
    </location>
</feature>
<dbReference type="GO" id="GO:0004674">
    <property type="term" value="F:protein serine/threonine kinase activity"/>
    <property type="evidence" value="ECO:0007669"/>
    <property type="project" value="UniProtKB-KW"/>
</dbReference>
<feature type="compositionally biased region" description="Low complexity" evidence="5">
    <location>
        <begin position="359"/>
        <end position="376"/>
    </location>
</feature>
<evidence type="ECO:0000256" key="2">
    <source>
        <dbReference type="ARBA" id="ARBA00022741"/>
    </source>
</evidence>
<evidence type="ECO:0000256" key="1">
    <source>
        <dbReference type="ARBA" id="ARBA00022679"/>
    </source>
</evidence>
<keyword evidence="4" id="KW-0067">ATP-binding</keyword>
<keyword evidence="6" id="KW-0812">Transmembrane</keyword>
<feature type="transmembrane region" description="Helical" evidence="6">
    <location>
        <begin position="411"/>
        <end position="436"/>
    </location>
</feature>
<dbReference type="PANTHER" id="PTHR43289:SF34">
    <property type="entry name" value="SERINE_THREONINE-PROTEIN KINASE YBDM-RELATED"/>
    <property type="match status" value="1"/>
</dbReference>
<organism evidence="8 9">
    <name type="scientific">Nonomuraea indica</name>
    <dbReference type="NCBI Taxonomy" id="1581193"/>
    <lineage>
        <taxon>Bacteria</taxon>
        <taxon>Bacillati</taxon>
        <taxon>Actinomycetota</taxon>
        <taxon>Actinomycetes</taxon>
        <taxon>Streptosporangiales</taxon>
        <taxon>Streptosporangiaceae</taxon>
        <taxon>Nonomuraea</taxon>
    </lineage>
</organism>
<keyword evidence="8" id="KW-0723">Serine/threonine-protein kinase</keyword>
<dbReference type="Pfam" id="PF00069">
    <property type="entry name" value="Pkinase"/>
    <property type="match status" value="1"/>
</dbReference>
<dbReference type="InterPro" id="IPR011009">
    <property type="entry name" value="Kinase-like_dom_sf"/>
</dbReference>
<keyword evidence="2" id="KW-0547">Nucleotide-binding</keyword>
<comment type="caution">
    <text evidence="8">The sequence shown here is derived from an EMBL/GenBank/DDBJ whole genome shotgun (WGS) entry which is preliminary data.</text>
</comment>
<feature type="region of interest" description="Disordered" evidence="5">
    <location>
        <begin position="281"/>
        <end position="402"/>
    </location>
</feature>
<feature type="domain" description="Protein kinase" evidence="7">
    <location>
        <begin position="15"/>
        <end position="268"/>
    </location>
</feature>
<feature type="region of interest" description="Disordered" evidence="5">
    <location>
        <begin position="440"/>
        <end position="479"/>
    </location>
</feature>
<dbReference type="Gene3D" id="1.10.510.10">
    <property type="entry name" value="Transferase(Phosphotransferase) domain 1"/>
    <property type="match status" value="1"/>
</dbReference>
<dbReference type="SUPFAM" id="SSF82171">
    <property type="entry name" value="DPP6 N-terminal domain-like"/>
    <property type="match status" value="1"/>
</dbReference>
<dbReference type="PROSITE" id="PS00109">
    <property type="entry name" value="PROTEIN_KINASE_TYR"/>
    <property type="match status" value="1"/>
</dbReference>
<evidence type="ECO:0000256" key="6">
    <source>
        <dbReference type="SAM" id="Phobius"/>
    </source>
</evidence>
<dbReference type="EMBL" id="JBITMB010000011">
    <property type="protein sequence ID" value="MFI7445050.1"/>
    <property type="molecule type" value="Genomic_DNA"/>
</dbReference>
<name>A0ABW8AE79_9ACTN</name>
<dbReference type="InterPro" id="IPR008266">
    <property type="entry name" value="Tyr_kinase_AS"/>
</dbReference>
<dbReference type="InterPro" id="IPR000719">
    <property type="entry name" value="Prot_kinase_dom"/>
</dbReference>
<evidence type="ECO:0000259" key="7">
    <source>
        <dbReference type="PROSITE" id="PS50011"/>
    </source>
</evidence>